<evidence type="ECO:0000256" key="3">
    <source>
        <dbReference type="ARBA" id="ARBA00011209"/>
    </source>
</evidence>
<evidence type="ECO:0000256" key="8">
    <source>
        <dbReference type="ARBA" id="ARBA00022917"/>
    </source>
</evidence>
<dbReference type="PANTHER" id="PTHR30075">
    <property type="entry name" value="GLYCYL-TRNA SYNTHETASE"/>
    <property type="match status" value="1"/>
</dbReference>
<evidence type="ECO:0000256" key="7">
    <source>
        <dbReference type="ARBA" id="ARBA00022840"/>
    </source>
</evidence>
<evidence type="ECO:0000256" key="10">
    <source>
        <dbReference type="ARBA" id="ARBA00047937"/>
    </source>
</evidence>
<accession>A0ABZ2GWJ3</accession>
<dbReference type="InterPro" id="IPR006194">
    <property type="entry name" value="Gly-tRNA-synth_heterodimer"/>
</dbReference>
<dbReference type="Pfam" id="PF05746">
    <property type="entry name" value="DALR_1"/>
    <property type="match status" value="1"/>
</dbReference>
<comment type="catalytic activity">
    <reaction evidence="10 11">
        <text>tRNA(Gly) + glycine + ATP = glycyl-tRNA(Gly) + AMP + diphosphate</text>
        <dbReference type="Rhea" id="RHEA:16013"/>
        <dbReference type="Rhea" id="RHEA-COMP:9664"/>
        <dbReference type="Rhea" id="RHEA-COMP:9683"/>
        <dbReference type="ChEBI" id="CHEBI:30616"/>
        <dbReference type="ChEBI" id="CHEBI:33019"/>
        <dbReference type="ChEBI" id="CHEBI:57305"/>
        <dbReference type="ChEBI" id="CHEBI:78442"/>
        <dbReference type="ChEBI" id="CHEBI:78522"/>
        <dbReference type="ChEBI" id="CHEBI:456215"/>
        <dbReference type="EC" id="6.1.1.14"/>
    </reaction>
</comment>
<dbReference type="InterPro" id="IPR015944">
    <property type="entry name" value="Gly-tRNA-synth_bsu"/>
</dbReference>
<evidence type="ECO:0000256" key="1">
    <source>
        <dbReference type="ARBA" id="ARBA00004496"/>
    </source>
</evidence>
<dbReference type="PRINTS" id="PR01045">
    <property type="entry name" value="TRNASYNTHGB"/>
</dbReference>
<evidence type="ECO:0000256" key="4">
    <source>
        <dbReference type="ARBA" id="ARBA00022490"/>
    </source>
</evidence>
<evidence type="ECO:0000256" key="2">
    <source>
        <dbReference type="ARBA" id="ARBA00008226"/>
    </source>
</evidence>
<evidence type="ECO:0000313" key="13">
    <source>
        <dbReference type="EMBL" id="WWR11517.1"/>
    </source>
</evidence>
<evidence type="ECO:0000313" key="14">
    <source>
        <dbReference type="Proteomes" id="UP001368618"/>
    </source>
</evidence>
<proteinExistence type="inferred from homology"/>
<dbReference type="PANTHER" id="PTHR30075:SF2">
    <property type="entry name" value="GLYCINE--TRNA LIGASE, CHLOROPLASTIC_MITOCHONDRIAL 2"/>
    <property type="match status" value="1"/>
</dbReference>
<dbReference type="Pfam" id="PF02092">
    <property type="entry name" value="tRNA_synt_2f"/>
    <property type="match status" value="1"/>
</dbReference>
<evidence type="ECO:0000259" key="12">
    <source>
        <dbReference type="Pfam" id="PF05746"/>
    </source>
</evidence>
<dbReference type="Proteomes" id="UP001368618">
    <property type="component" value="Chromosome"/>
</dbReference>
<comment type="subunit">
    <text evidence="3 11">Tetramer of two alpha and two beta subunits.</text>
</comment>
<dbReference type="EMBL" id="CP135137">
    <property type="protein sequence ID" value="WWR11517.1"/>
    <property type="molecule type" value="Genomic_DNA"/>
</dbReference>
<dbReference type="GO" id="GO:0004820">
    <property type="term" value="F:glycine-tRNA ligase activity"/>
    <property type="evidence" value="ECO:0007669"/>
    <property type="project" value="UniProtKB-EC"/>
</dbReference>
<keyword evidence="8 11" id="KW-0648">Protein biosynthesis</keyword>
<evidence type="ECO:0000256" key="9">
    <source>
        <dbReference type="ARBA" id="ARBA00023146"/>
    </source>
</evidence>
<comment type="similarity">
    <text evidence="2 11">Belongs to the class-II aminoacyl-tRNA synthetase family.</text>
</comment>
<dbReference type="PROSITE" id="PS50861">
    <property type="entry name" value="AA_TRNA_LIGASE_II_GLYAB"/>
    <property type="match status" value="1"/>
</dbReference>
<name>A0ABZ2GWJ3_9GAMM</name>
<protein>
    <recommendedName>
        <fullName evidence="11">Glycine--tRNA ligase beta subunit</fullName>
        <ecNumber evidence="11">6.1.1.14</ecNumber>
    </recommendedName>
    <alternativeName>
        <fullName evidence="11">Glycyl-tRNA synthetase beta subunit</fullName>
        <shortName evidence="11">GlyRS</shortName>
    </alternativeName>
</protein>
<feature type="domain" description="DALR anticodon binding" evidence="12">
    <location>
        <begin position="590"/>
        <end position="686"/>
    </location>
</feature>
<dbReference type="EC" id="6.1.1.14" evidence="11"/>
<dbReference type="HAMAP" id="MF_00255">
    <property type="entry name" value="Gly_tRNA_synth_beta"/>
    <property type="match status" value="1"/>
</dbReference>
<reference evidence="13" key="1">
    <citation type="submission" date="2023-09" db="EMBL/GenBank/DDBJ databases">
        <title>Genomes of two closely related lineages of the louse Polyplax serrata with different host specificities.</title>
        <authorList>
            <person name="Martinu J."/>
            <person name="Tarabai H."/>
            <person name="Stefka J."/>
            <person name="Hypsa V."/>
        </authorList>
    </citation>
    <scope>NUCLEOTIDE SEQUENCE [LARGE SCALE GENOMIC DNA]</scope>
    <source>
        <strain evidence="13">98ZLc_SE</strain>
    </source>
</reference>
<sequence length="701" mass="83278">MGVDFLFELGCEELPSKELLVFSEIFFKKILDGMKSFNILYEDKEIFLSSRRIAICIENIKVEKKVINNSLLRFGPLYSLSYDKLGNPTDILLNFIKNNDLSLKDIIISYHNDKKYVAYYTFLNKKKLKNLLSELISKSFFSLSFFKFMRWNLSNVMFIRPVRWLVCLLGKDIIDFMIYGLKSERITYGNKFFMKSKIYIDNPSLYKELLNKYYVIPNFFIRKKYVLDEIKKIEKNHNVHVIFSENLINEVISMVEWPRVLLGKFSKKFLTLPKEVIIEVLEVHQRCFALQDSQFCLIPYFIIVTNIVSNNFDKVIKDNEKSVYFKLNDANLFFNEDKKYSLISRYKDLNNIIFQEKLGSMKEKIYRIKCIIKTALVNPLSLNIDDVIRAIKLSKCDLLTEMVCAFPKLQGFIGYYYAIYNKEKMSVAIALKEQYFPRFSNDILPMSRIGIALSLADCLDTFVGIFLKYGEPKKSKDPFKLRRYALSLVRLLLNISYPFNLSFLINLAYDNYIRYNFIDFDNINIINKINDFVFDRFKYYHYKNGVNKSLLKSVFVSGKYCFYEINNKIEILKYFFDFKKECSFLISVCKRINNCLFKMPKIKFDNFVINESFFNSNFEFSLFRFLTFFEKKIKGFIYNKRCELLLKYLIELGKLLNNLLNHVRIVNNNNIIYLNRLALIKKSQKLFFEVSDFSLLELDKI</sequence>
<evidence type="ECO:0000256" key="5">
    <source>
        <dbReference type="ARBA" id="ARBA00022598"/>
    </source>
</evidence>
<dbReference type="SUPFAM" id="SSF47323">
    <property type="entry name" value="Anticodon-binding domain of a subclass of class I aminoacyl-tRNA synthetases"/>
    <property type="match status" value="1"/>
</dbReference>
<keyword evidence="7 11" id="KW-0067">ATP-binding</keyword>
<evidence type="ECO:0000256" key="6">
    <source>
        <dbReference type="ARBA" id="ARBA00022741"/>
    </source>
</evidence>
<keyword evidence="9 11" id="KW-0030">Aminoacyl-tRNA synthetase</keyword>
<keyword evidence="4 11" id="KW-0963">Cytoplasm</keyword>
<dbReference type="NCBIfam" id="TIGR00211">
    <property type="entry name" value="glyS"/>
    <property type="match status" value="1"/>
</dbReference>
<evidence type="ECO:0000256" key="11">
    <source>
        <dbReference type="HAMAP-Rule" id="MF_00255"/>
    </source>
</evidence>
<dbReference type="InterPro" id="IPR009080">
    <property type="entry name" value="tRNAsynth_Ia_anticodon-bd"/>
</dbReference>
<keyword evidence="14" id="KW-1185">Reference proteome</keyword>
<organism evidence="13 14">
    <name type="scientific">Candidatus Legionella polyplacis</name>
    <dbReference type="NCBI Taxonomy" id="2005262"/>
    <lineage>
        <taxon>Bacteria</taxon>
        <taxon>Pseudomonadati</taxon>
        <taxon>Pseudomonadota</taxon>
        <taxon>Gammaproteobacteria</taxon>
        <taxon>Legionellales</taxon>
        <taxon>Legionellaceae</taxon>
        <taxon>Legionella</taxon>
    </lineage>
</organism>
<keyword evidence="6 11" id="KW-0547">Nucleotide-binding</keyword>
<gene>
    <name evidence="11 13" type="primary">glyS</name>
    <name evidence="13" type="ORF">RQL39_02420</name>
</gene>
<comment type="subcellular location">
    <subcellularLocation>
        <location evidence="1 11">Cytoplasm</location>
    </subcellularLocation>
</comment>
<dbReference type="InterPro" id="IPR008909">
    <property type="entry name" value="DALR_anticod-bd"/>
</dbReference>
<keyword evidence="5 11" id="KW-0436">Ligase</keyword>
<dbReference type="RefSeq" id="WP_338516091.1">
    <property type="nucleotide sequence ID" value="NZ_CP135137.1"/>
</dbReference>